<dbReference type="GO" id="GO:0005886">
    <property type="term" value="C:plasma membrane"/>
    <property type="evidence" value="ECO:0007669"/>
    <property type="project" value="UniProtKB-SubCell"/>
</dbReference>
<evidence type="ECO:0000256" key="2">
    <source>
        <dbReference type="ARBA" id="ARBA00022448"/>
    </source>
</evidence>
<keyword evidence="9" id="KW-1185">Reference proteome</keyword>
<dbReference type="Gene3D" id="1.10.1760.20">
    <property type="match status" value="1"/>
</dbReference>
<proteinExistence type="predicted"/>
<feature type="transmembrane region" description="Helical" evidence="7">
    <location>
        <begin position="12"/>
        <end position="34"/>
    </location>
</feature>
<keyword evidence="3" id="KW-1003">Cell membrane</keyword>
<dbReference type="RefSeq" id="WP_015286634.1">
    <property type="nucleotide sequence ID" value="NC_019943.1"/>
</dbReference>
<dbReference type="STRING" id="593750.Metfor_2684"/>
<dbReference type="AlphaFoldDB" id="L0HG30"/>
<protein>
    <submittedName>
        <fullName evidence="8">ABC-type Co2+ transport system, permease component</fullName>
    </submittedName>
</protein>
<feature type="transmembrane region" description="Helical" evidence="7">
    <location>
        <begin position="46"/>
        <end position="67"/>
    </location>
</feature>
<feature type="transmembrane region" description="Helical" evidence="7">
    <location>
        <begin position="138"/>
        <end position="162"/>
    </location>
</feature>
<dbReference type="PANTHER" id="PTHR34229:SF1">
    <property type="entry name" value="METAL TRANSPORT PROTEIN HI_1621-RELATED"/>
    <property type="match status" value="1"/>
</dbReference>
<feature type="transmembrane region" description="Helical" evidence="7">
    <location>
        <begin position="105"/>
        <end position="126"/>
    </location>
</feature>
<evidence type="ECO:0000313" key="9">
    <source>
        <dbReference type="Proteomes" id="UP000010824"/>
    </source>
</evidence>
<sequence precursor="true">MAHIHLEDGAFPLTWVLVWWLLALACIGIALWILRSQGRKDTGRITVAAFVTAAAFALFQVNIPLFGGVHLNLTPLVGILAGPVLGSLVILVINILSAAIGHGGWGLVGANVLVNLAEVLIAWAVFRGSRTFIPDLFSRAAIATFAGLFCGNLIMIAIILLSGVQGIAQSSGQVLAGLSLIVAVNMGVAVIEALISGLIVRYIGNVRPDLLGEQGR</sequence>
<dbReference type="HOGENOM" id="CLU_1222496_0_0_2"/>
<dbReference type="InParanoid" id="L0HG30"/>
<evidence type="ECO:0000256" key="7">
    <source>
        <dbReference type="SAM" id="Phobius"/>
    </source>
</evidence>
<organism evidence="8 9">
    <name type="scientific">Methanoregula formicica (strain DSM 22288 / NBRC 105244 / SMSP)</name>
    <dbReference type="NCBI Taxonomy" id="593750"/>
    <lineage>
        <taxon>Archaea</taxon>
        <taxon>Methanobacteriati</taxon>
        <taxon>Methanobacteriota</taxon>
        <taxon>Stenosarchaea group</taxon>
        <taxon>Methanomicrobia</taxon>
        <taxon>Methanomicrobiales</taxon>
        <taxon>Methanoregulaceae</taxon>
        <taxon>Methanoregula</taxon>
    </lineage>
</organism>
<keyword evidence="5 7" id="KW-1133">Transmembrane helix</keyword>
<dbReference type="eggNOG" id="arCOG02248">
    <property type="taxonomic scope" value="Archaea"/>
</dbReference>
<gene>
    <name evidence="8" type="ordered locus">Metfor_2684</name>
</gene>
<evidence type="ECO:0000256" key="5">
    <source>
        <dbReference type="ARBA" id="ARBA00022989"/>
    </source>
</evidence>
<dbReference type="GO" id="GO:0000041">
    <property type="term" value="P:transition metal ion transport"/>
    <property type="evidence" value="ECO:0007669"/>
    <property type="project" value="InterPro"/>
</dbReference>
<evidence type="ECO:0000313" key="8">
    <source>
        <dbReference type="EMBL" id="AGB03672.1"/>
    </source>
</evidence>
<evidence type="ECO:0000256" key="1">
    <source>
        <dbReference type="ARBA" id="ARBA00004651"/>
    </source>
</evidence>
<keyword evidence="4 7" id="KW-0812">Transmembrane</keyword>
<accession>L0HG30</accession>
<feature type="transmembrane region" description="Helical" evidence="7">
    <location>
        <begin position="73"/>
        <end position="93"/>
    </location>
</feature>
<keyword evidence="2" id="KW-0813">Transport</keyword>
<dbReference type="KEGG" id="mfo:Metfor_2684"/>
<dbReference type="EMBL" id="CP003167">
    <property type="protein sequence ID" value="AGB03672.1"/>
    <property type="molecule type" value="Genomic_DNA"/>
</dbReference>
<reference evidence="8 9" key="2">
    <citation type="journal article" date="2014" name="Genome Announc.">
        <title>Complete Genome Sequence of Methanoregula formicica SMSPT, a Mesophilic Hydrogenotrophic Methanogen Isolated from a Methanogenic Upflow Anaerobic Sludge Blanket Reactor.</title>
        <authorList>
            <person name="Yamamoto K."/>
            <person name="Tamaki H."/>
            <person name="Cadillo-Quiroz H."/>
            <person name="Imachi H."/>
            <person name="Kyrpides N."/>
            <person name="Woyke T."/>
            <person name="Goodwin L."/>
            <person name="Zinder S.H."/>
            <person name="Kamagata Y."/>
            <person name="Liu W.T."/>
        </authorList>
    </citation>
    <scope>NUCLEOTIDE SEQUENCE [LARGE SCALE GENOMIC DNA]</scope>
    <source>
        <strain evidence="9">DSM 22288 / NBRC 105244 / SMSP</strain>
    </source>
</reference>
<evidence type="ECO:0000256" key="3">
    <source>
        <dbReference type="ARBA" id="ARBA00022475"/>
    </source>
</evidence>
<evidence type="ECO:0000256" key="4">
    <source>
        <dbReference type="ARBA" id="ARBA00022692"/>
    </source>
</evidence>
<name>L0HG30_METFS</name>
<comment type="subcellular location">
    <subcellularLocation>
        <location evidence="1">Cell membrane</location>
        <topology evidence="1">Multi-pass membrane protein</topology>
    </subcellularLocation>
</comment>
<reference evidence="9" key="1">
    <citation type="submission" date="2011-12" db="EMBL/GenBank/DDBJ databases">
        <title>Complete sequence of Methanoregula formicicum SMSP.</title>
        <authorList>
            <person name="Lucas S."/>
            <person name="Han J."/>
            <person name="Lapidus A."/>
            <person name="Cheng J.-F."/>
            <person name="Goodwin L."/>
            <person name="Pitluck S."/>
            <person name="Peters L."/>
            <person name="Ovchinnikova G."/>
            <person name="Teshima H."/>
            <person name="Detter J.C."/>
            <person name="Han C."/>
            <person name="Tapia R."/>
            <person name="Land M."/>
            <person name="Hauser L."/>
            <person name="Kyrpides N."/>
            <person name="Ivanova N."/>
            <person name="Pagani I."/>
            <person name="Imachi H."/>
            <person name="Tamaki H."/>
            <person name="Sekiguchi Y."/>
            <person name="Kamagata Y."/>
            <person name="Cadillo-Quiroz H."/>
            <person name="Zinder S."/>
            <person name="Liu W.-T."/>
            <person name="Woyke T."/>
        </authorList>
    </citation>
    <scope>NUCLEOTIDE SEQUENCE [LARGE SCALE GENOMIC DNA]</scope>
    <source>
        <strain evidence="9">DSM 22288 / NBRC 105244 / SMSP</strain>
    </source>
</reference>
<keyword evidence="6 7" id="KW-0472">Membrane</keyword>
<feature type="transmembrane region" description="Helical" evidence="7">
    <location>
        <begin position="174"/>
        <end position="203"/>
    </location>
</feature>
<evidence type="ECO:0000256" key="6">
    <source>
        <dbReference type="ARBA" id="ARBA00023136"/>
    </source>
</evidence>
<dbReference type="OrthoDB" id="270707at2157"/>
<dbReference type="Proteomes" id="UP000010824">
    <property type="component" value="Chromosome"/>
</dbReference>
<dbReference type="PANTHER" id="PTHR34229">
    <property type="entry name" value="METAL TRANSPORT PROTEIN HI_1621-RELATED"/>
    <property type="match status" value="1"/>
</dbReference>
<dbReference type="GeneID" id="14308467"/>
<dbReference type="InterPro" id="IPR002751">
    <property type="entry name" value="CbiM/NikMN"/>
</dbReference>
<dbReference type="Pfam" id="PF01891">
    <property type="entry name" value="CbiM"/>
    <property type="match status" value="1"/>
</dbReference>